<evidence type="ECO:0008006" key="3">
    <source>
        <dbReference type="Google" id="ProtNLM"/>
    </source>
</evidence>
<dbReference type="AlphaFoldDB" id="A0A3A6PLE1"/>
<name>A0A3A6PLE1_9BACL</name>
<dbReference type="OrthoDB" id="1682334at2"/>
<gene>
    <name evidence="1" type="ORF">D3P09_12355</name>
</gene>
<comment type="caution">
    <text evidence="1">The sequence shown here is derived from an EMBL/GenBank/DDBJ whole genome shotgun (WGS) entry which is preliminary data.</text>
</comment>
<keyword evidence="2" id="KW-1185">Reference proteome</keyword>
<dbReference type="RefSeq" id="WP_120110161.1">
    <property type="nucleotide sequence ID" value="NZ_QXQB01000002.1"/>
</dbReference>
<reference evidence="1 2" key="1">
    <citation type="submission" date="2018-09" db="EMBL/GenBank/DDBJ databases">
        <title>Paenibacillus aracenensis nov. sp. isolated from a cave in southern Spain.</title>
        <authorList>
            <person name="Jurado V."/>
            <person name="Gutierrez-Patricio S."/>
            <person name="Gonzalez-Pimentel J.L."/>
            <person name="Miller A.Z."/>
            <person name="Laiz L."/>
            <person name="Saiz-Jimenez C."/>
        </authorList>
    </citation>
    <scope>NUCLEOTIDE SEQUENCE [LARGE SCALE GENOMIC DNA]</scope>
    <source>
        <strain evidence="1 2">JCM 19203</strain>
    </source>
</reference>
<accession>A0A3A6PLE1</accession>
<evidence type="ECO:0000313" key="2">
    <source>
        <dbReference type="Proteomes" id="UP000267798"/>
    </source>
</evidence>
<organism evidence="1 2">
    <name type="scientific">Paenibacillus pinisoli</name>
    <dbReference type="NCBI Taxonomy" id="1276110"/>
    <lineage>
        <taxon>Bacteria</taxon>
        <taxon>Bacillati</taxon>
        <taxon>Bacillota</taxon>
        <taxon>Bacilli</taxon>
        <taxon>Bacillales</taxon>
        <taxon>Paenibacillaceae</taxon>
        <taxon>Paenibacillus</taxon>
    </lineage>
</organism>
<dbReference type="InterPro" id="IPR024307">
    <property type="entry name" value="YmaF"/>
</dbReference>
<dbReference type="EMBL" id="QXQB01000002">
    <property type="protein sequence ID" value="RJX40148.1"/>
    <property type="molecule type" value="Genomic_DNA"/>
</dbReference>
<dbReference type="Proteomes" id="UP000267798">
    <property type="component" value="Unassembled WGS sequence"/>
</dbReference>
<proteinExistence type="predicted"/>
<evidence type="ECO:0000313" key="1">
    <source>
        <dbReference type="EMBL" id="RJX40148.1"/>
    </source>
</evidence>
<protein>
    <recommendedName>
        <fullName evidence="3">YmaF family protein</fullName>
    </recommendedName>
</protein>
<dbReference type="Pfam" id="PF12788">
    <property type="entry name" value="YmaF"/>
    <property type="match status" value="1"/>
</dbReference>
<sequence length="94" mass="10734">MCIWNSNYGFIVSKDKESVHSQPAPSGGQHVHHYYAKTSFDDEHIHYIRGTTGPSIALLNGGRYHYFEGQTTMNGRYPHSHMYRGNTGNEIMNM</sequence>